<dbReference type="CDD" id="cd08956">
    <property type="entry name" value="KR_3_FAS_SDR_x"/>
    <property type="match status" value="3"/>
</dbReference>
<dbReference type="EMBL" id="JBHMCR010000020">
    <property type="protein sequence ID" value="MFB9524204.1"/>
    <property type="molecule type" value="Genomic_DNA"/>
</dbReference>
<feature type="compositionally biased region" description="Basic and acidic residues" evidence="9">
    <location>
        <begin position="4226"/>
        <end position="4236"/>
    </location>
</feature>
<dbReference type="InterPro" id="IPR049900">
    <property type="entry name" value="PKS_mFAS_DH"/>
</dbReference>
<dbReference type="Gene3D" id="3.40.50.720">
    <property type="entry name" value="NAD(P)-binding Rossmann-like Domain"/>
    <property type="match status" value="3"/>
</dbReference>
<dbReference type="InterPro" id="IPR020806">
    <property type="entry name" value="PKS_PP-bd"/>
</dbReference>
<evidence type="ECO:0000256" key="2">
    <source>
        <dbReference type="ARBA" id="ARBA00022450"/>
    </source>
</evidence>
<evidence type="ECO:0000256" key="8">
    <source>
        <dbReference type="PROSITE-ProRule" id="PRU01363"/>
    </source>
</evidence>
<dbReference type="Pfam" id="PF00109">
    <property type="entry name" value="ketoacyl-synt"/>
    <property type="match status" value="3"/>
</dbReference>
<feature type="domain" description="Carrier" evidence="10">
    <location>
        <begin position="3075"/>
        <end position="3150"/>
    </location>
</feature>
<feature type="compositionally biased region" description="Low complexity" evidence="9">
    <location>
        <begin position="1836"/>
        <end position="1857"/>
    </location>
</feature>
<feature type="domain" description="Ketosynthase family 3 (KS3)" evidence="11">
    <location>
        <begin position="3240"/>
        <end position="3653"/>
    </location>
</feature>
<dbReference type="CDD" id="cd00833">
    <property type="entry name" value="PKS"/>
    <property type="match status" value="4"/>
</dbReference>
<dbReference type="SUPFAM" id="SSF53901">
    <property type="entry name" value="Thiolase-like"/>
    <property type="match status" value="4"/>
</dbReference>
<dbReference type="InterPro" id="IPR049551">
    <property type="entry name" value="PKS_DH_C"/>
</dbReference>
<dbReference type="InterPro" id="IPR009081">
    <property type="entry name" value="PP-bd_ACP"/>
</dbReference>
<dbReference type="Gene3D" id="1.10.1200.10">
    <property type="entry name" value="ACP-like"/>
    <property type="match status" value="3"/>
</dbReference>
<keyword evidence="2" id="KW-0596">Phosphopantetheine</keyword>
<dbReference type="SUPFAM" id="SSF51735">
    <property type="entry name" value="NAD(P)-binding Rossmann-fold domains"/>
    <property type="match status" value="6"/>
</dbReference>
<organism evidence="13 14">
    <name type="scientific">Streptomyces cremeus</name>
    <dbReference type="NCBI Taxonomy" id="66881"/>
    <lineage>
        <taxon>Bacteria</taxon>
        <taxon>Bacillati</taxon>
        <taxon>Actinomycetota</taxon>
        <taxon>Actinomycetes</taxon>
        <taxon>Kitasatosporales</taxon>
        <taxon>Streptomycetaceae</taxon>
        <taxon>Streptomyces</taxon>
    </lineage>
</organism>
<dbReference type="InterPro" id="IPR049552">
    <property type="entry name" value="PKS_DH_N"/>
</dbReference>
<dbReference type="InterPro" id="IPR057326">
    <property type="entry name" value="KR_dom"/>
</dbReference>
<feature type="compositionally biased region" description="Acidic residues" evidence="9">
    <location>
        <begin position="4440"/>
        <end position="4451"/>
    </location>
</feature>
<keyword evidence="7" id="KW-0012">Acyltransferase</keyword>
<dbReference type="InterPro" id="IPR013968">
    <property type="entry name" value="PKS_KR"/>
</dbReference>
<dbReference type="Gene3D" id="3.30.70.3290">
    <property type="match status" value="3"/>
</dbReference>
<proteinExistence type="predicted"/>
<evidence type="ECO:0000256" key="3">
    <source>
        <dbReference type="ARBA" id="ARBA00022553"/>
    </source>
</evidence>
<feature type="active site" description="Proton donor; for dehydratase activity" evidence="8">
    <location>
        <position position="2544"/>
    </location>
</feature>
<feature type="domain" description="Carrier" evidence="10">
    <location>
        <begin position="4870"/>
        <end position="4945"/>
    </location>
</feature>
<dbReference type="InterPro" id="IPR020841">
    <property type="entry name" value="PKS_Beta-ketoAc_synthase_dom"/>
</dbReference>
<dbReference type="InterPro" id="IPR014043">
    <property type="entry name" value="Acyl_transferase_dom"/>
</dbReference>
<dbReference type="PROSITE" id="PS52004">
    <property type="entry name" value="KS3_2"/>
    <property type="match status" value="4"/>
</dbReference>
<dbReference type="PANTHER" id="PTHR43775:SF51">
    <property type="entry name" value="INACTIVE PHENOLPHTHIOCEROL SYNTHESIS POLYKETIDE SYNTHASE TYPE I PKS1-RELATED"/>
    <property type="match status" value="1"/>
</dbReference>
<sequence length="5222" mass="541158">ALASGGLSTADVDVVEAHGTGTTLGDPIEAQALIATYGQGRSAGSPLLLGSVKSNIGHAQAAAGVAGVIKMVMAMQHGTVPRTLHVDAPSSHVDWDAGAVELLSEQRSWPESGRVRRAGVSSFGISGTNAHVVLEQFEPAEVEPAVEDAVPGVVPWLVSGKTEQALRDQVVRLRTYAEESGLRPVDVGLSTLGRSVFAHRAVVLNGDRVIAEQAVIEGQARAGKTAFLFTGQGSQRLGMGRELYARFPAFASAFDAVCAELDIPVREVVWGDDAEALNQTMYAQAALFAVEVALYRLVESWGVKPDFVAGHSIGEVAAAHVAGVFSLADACALVAARGRLMQALPEGGAMLAVRATEAEVLPLLGELTSVAAVNGPSSVVVSGVSEQVESVRAHFEAQGRKTTRLRVSHAFHSPLMDPMLDEFRAVVSELSFSAPTISLVASDEAVCDPEYWVRHVRDAVRFADDIRALSEAGVTRYLELGPDSVLSAMGQESAESDALFVAALRKGRDEEETAVRAVAELYVQGVNVGWDALFAGTGATRVELSTYAFQRQRYWPAGAVLRAGDVRFAGLGAAEHPMLSALVSLADEDGTVLTGRLSRQTHPWLADHTVKGVVLVPGTGLLELVLRAGAEVGCAAVEELTLAAPLVLPEQGGVQLQVRVSAPEETGRRTVGVYSSTEGAGDGVWVRHAAGLLSADAVAAHAGDALGDFDARVWPPAGAGEVPVEGAYERFAEAGFGYGPVFRGLRAVWRRGEELFAEVALPEEERDAAGRFGLHPALLDASLHAGLLEGAGDDTVVPFVWNDVALHAVGASEVRVRLTRVGDEGLSLQMADVTGQPVLSVGSMLSRLVSAEQLGASGSPLFGIGWSVVPAIPSVPATGGVPWVSWEEVPAEGPVPGVVVLDCGAFPTGLGVPSGVRAVSYRVLEAVRSWLADERFAASRLVVLTRGAVAVSEGVGLDVVQAPVWGLVRAAEAENPGRFVLVDVEPGTAVDTVASALATGEPESAVRAGQVWAPRLVRLEKSDDQAPEFDVDGAVLVTGGTGGLGAVAARRLVSEYGVRHLVLTSRRGLAAPGAEELVSELAALGAQVRVAACDVSDRDALAGLLAETVTERPLTGVFHAAGISSNALVGALTEDDFDVVLAPKADAAWYLHELTRGHDLAAFVMFSSAGGLVLTAGQGNYAAANVFLDALATQRAAEGLPATSMAFGLWDAGAGMGTLLADVDRKRMATQGLPVLSAGTGLALFDAALRSARPAVVPLVVDSAALRTRTDEIPALLRGLAPRRARRAAGGSGSTAAASLAQRLSGQSAGERRRTVLGLVRDEVASVLGHASAEAVGADRAFQELGFDSLAATELRNHLNRATGLRLSATLAFDHPNAEAVTDHLLTLLGGTGTGEAAPDAAVRDTGQRRPLDDDPIAIVGMACRYPGGVTSPEDLWRLLLDGGDTVSDLPADRGWNTEDLYDPEPGKEGKSYTRRGSFLHEAADFDPGFFGISPREALYMDPQQRLLLETSWEVLERAGIDPSTLKGSRTGVFAGVMYHDYALGAHPSGTSGGSVVSGRVSYTLGLEGPAVTVDTACSSSLVALHLAVQSLRAGECTLALAGGATVMSTPGMFIEFSRQRGLSVDGRCKAFGSGADGVGWSEGVGVLLVERLSDAQRNGHQVLAVIRGSAVNQDGASNGFAAPNGPSQQRVIRQALASAALTAAEVDAVEAHGTGTTLGDPIEAQALIATYGQDRPENQPFLLGSIKSNIGHAQAAAGVAGVIKMVMAMREGVLPRTLHADDPSPHVDWTEGSVELLGEAVEWPETGRPRRAGVSAFGISGTNAHVILEQTAAETPAQAPGAAMGPEPEGTMEPEPANGPDSEASNGPGTSVTREPESDVTSSPVARTLPWLVSAATPEALQEQAARLLSYVESRPDLDLVATAGALATTRTALEHRAAVVGTGRAELVDGLRGLTAGEGTLPSGVLMASARGAGTSAFLFSGQGSQRLGMGRELYARFPVFASAFDAVCAELDVPVREVVWGEDAEALNQTMYAQAGLFAVEVALYRLVESWGVKPDFVAGHSIGEVAAAHVAGVFSLADACTLVAARGRLMQALPEGGAMLAVRATEEEVLPFLGESVSVAAVNGPSSVVVSGASEQVESVRAHFEALGRKATRLRVSHGFHSSLMDPMLEDFRTVLSGLSFSKPSIPVVSNLTGDVAESDRLCAPEYWVRHVREAVRFADGIRTLGALGVTRFLEIGPDAVLAGMAGDCLDGTTASALPLLRAGRDEAATLVAALGALHCAGIAVDWREFFGAVADGPRGVRIDLPTYAFQRRRYWLDATQGTADLDSVGVASAEHPLLGAAMELVSADGYLFTGRLSLRTHPWLADHTVMGTVLVPGTGLLELVLRAGAEVGCAAVEELTLAAPLVLPEQGGVQVQVWVGEPDGSARRQVTMHSRTDEEQDGGWVRHAGGVLSADAVGAQAGDVLAGFDAGMWPPAGAEQVSVEGAYEGFAGAGFGYGPVFRGLRAVWRRGEELFAEVALPEEERDAASRFGLHPALLDAAMHAAILTSTGEAAIPFVWNDVALHAVGASEVRVRLTRVGEDGWTLALADVTGAPVLSVGSMVSRPVSAEQLGGSGSPLFGVGWSVVPAVPGAGEVSWVSWEEVPAEGPVPGVVVLDCGAFPTGLGVPSGVRAVSYGVLDVVRAWLADERFAASRLVVLTRGAVAVSEGVGLDVVQAPVWGLVRAAQAENPGRFVLVDVEPGAEAGTVVSALAVGEPESAVRGDAVWAPRLVRLEQATDQDPEFASDGAVLVTGGTGGLGAVVARRLVSEYGVRHLVLTSRRGLAAPGAEELAADLIASGAEVRVVACDVSDRDALAGLLAETVSERPLTGVFHAAGIGDSTVMDALTHEQVDRVYAPKVDAAWHLHELTREYDLAAFVMFSSAGGLVLTAGQGNYAAANVFLDALAVQRAAEGLPATSMAFGLWEVGGGLGAYLRDVDRKRMAAQGVPPLTHEAGLALFDAALRSDRAAVVPVRIDTAALRSRTDDVPALLRGLAPVVRRAAAARSGSAPAEPTLHDRLSGLSAAERRRTVLHLVRAQVASVLGHASAEAVGADRAFQELGFDSLAATELRNHLNRVTGLRLSATLAFDHPNAEAVTDHLLTLLGGAATGGTPGEEEVREALRTIPTSRLRDAGLMQSLLDLAEVRVTPADLAEEEQPEPHDTGDAADGDALAAARRETALLRADNRRLTADRHEPIAIVGMACRYPGGVTSPEDLWRLVTSGGDAISAFPTDRGWDLSSLRDPHGTGPDAYYTRTGGFLDGAADFDPAFFGISPREALAMDPQQRITLELAWEALERAGIDPTTLRGSRTGVFAGVMYHDYPGSDGNGSVVSGRVSYKLGLEGPAVAVDTACSSSLVALHLAVQALRQGECSLALTGGVTVMATPGVFAEFGRQGGLASDGRCKSFASAADGTGFAEGAGFLAVERLSDAVRNGHQVLAVIRGSAVNQDGASNGLTAPNGPSQRRVIKQALANARLAADQIDAVEAHGTGTTLGDPIEAQALLATYGQGRPADRPLWLGSVKSNIGHSQAAAGVAGVIKMVMAMRHRELPVTLHVDEPSREVDWSAGGVRLLTEAREWSGDDRHTRRAGVSSFGISGTNAHVIVEEAPTAPAAVTEPSSPEPSCEPASAEPASGESRVAAPTALVVSAASPEALRAQAGRLLALVAESEETSPADLGHSLATTRAALGHRAAISASDRNELLAGLEAVVRGEAATAVATTAPLAFLFSGQGSQRLGMGRELYARFPVFASAFDAVCAELDVPVWEVMWGEDAEALNQTMYAQAGLFALEVALYRLVESWGVRPDFVAGHSIGEVAAAHVAGVFSLADACALVAARGRLMQALPEGGAMLAVRATEEEVLPFLGESVSVAAVNGPSSVVVSGASEQVESVRAHFEALGRKATRLRVSHGFHSPLMDPMLDDFRTVLSGLSFSKPSIPVVSNLTGDVAENDRLCAPEYWVRHVREAVRFADGIRTLGALGVTRFLEIGPDGVLTAMAQDSAPDATALVPALRGNVPEESAVRQATARLHAHGVPVDWPAFYAGSGARRVELPTYPFQHRRFWPTVMAYAGSAESVGLRAADHPLLAGSVELAGGAGQLCTGRLSVQSHPWLADHAVMGTVLVPGTALVELAVRAGDEVGCATLEELTLAAPLVLPAEGGVQVQVWVGEPDGSGRRPVSVHSRPDTGADTGWTRHAEGFLTVSPDGAPAFDAAVWPPAGAEALDVSGVYGRFAEAGFEYGPAFQGLRAAWRVDDVVYAEVALPEDVDGGAFGLHPALFDASLHAAAAGAGAGEGGGVPFAWSGVSLYASGASALRARLTPGADGALAVALADGTGAPVASVRSLTVRPVSAQQLGDGGTAVHDALFTVEWTPVEVPDTGAAVPDVELVRLGSATDGDTDDDTDDDNAWADLDSAADGSDSDSAADGSDDAAGVVGSVHAQTARALELVQLVQEERSATDSPLVLVTRGAVSGENLAAAAAWGLVRSAQSEQPGRFVLVDVAGEEPEAELLKALVSLGEPQLLVRDGQVLAARLARVAVPATAAAPAWNGEGPVLVTGGTGALGRAVARHLVEEHGVRSLLLVSRRGAEAEGAQELLAELAEAGADAAVEACDLTDRNAVDGLLARHRVHAVVHTAGVLDDALIGTLTPERLAAVLRPKVDAAWNLHEATSDQNLAAFVLFSSVAGTFGNAGQANYAAGNSFLDALARHRDALGLPGTSLAWGPWSGTGGGMTGALTAAGTERMTRAGMPPLTPEQALPLFDAALSAGLPALLPVRLDLAAIRAQGEVPSLLRGLIRKPVRRTATTAGAPTGLTDRLAGLDPQTRREALLDVVRTQIALVLGHAGVAEVDPARAFQELGFDSLMAVELRNRLDAATGLRLPATLVFDYPTADALVGFLNDELFDEPAGGAFAHATAAEQLPAARSATDADDPVVIVGMACRYPGGVTSPEGLWRLVADGVDAVGGFPTDRGWDVESLYDPAPENLGTSYTRSGGFLSDAADFDPDFFGMSPREALATDSQQRLLLETTWEAVERAGIDPVSLRGSQTGVFAGVMYSDYASLLGGREFEGQQGSGSAGSIASGRVSYALGLEGPAVTVDTACSSSLVAMHLAAQALRSGECSLAVAGGVTVMSTPTTFIEFSRQRGLAPDGRCKAFAEAADGVGWGEGVGMVVLERLSDA</sequence>
<feature type="active site" description="Proton donor; for dehydratase activity" evidence="8">
    <location>
        <position position="780"/>
    </location>
</feature>
<comment type="pathway">
    <text evidence="1">Antibiotic biosynthesis.</text>
</comment>
<feature type="region of interest" description="C-terminal hotdog fold" evidence="8">
    <location>
        <begin position="4264"/>
        <end position="4399"/>
    </location>
</feature>
<dbReference type="PROSITE" id="PS00012">
    <property type="entry name" value="PHOSPHOPANTETHEINE"/>
    <property type="match status" value="3"/>
</dbReference>
<dbReference type="SMART" id="SM00826">
    <property type="entry name" value="PKS_DH"/>
    <property type="match status" value="3"/>
</dbReference>
<evidence type="ECO:0000256" key="5">
    <source>
        <dbReference type="ARBA" id="ARBA00023194"/>
    </source>
</evidence>
<comment type="caution">
    <text evidence="13">The sequence shown here is derived from an EMBL/GenBank/DDBJ whole genome shotgun (WGS) entry which is preliminary data.</text>
</comment>
<feature type="active site" description="Proton acceptor; for dehydratase activity" evidence="8">
    <location>
        <position position="4159"/>
    </location>
</feature>
<dbReference type="InterPro" id="IPR036736">
    <property type="entry name" value="ACP-like_sf"/>
</dbReference>
<feature type="domain" description="PKS/mFAS DH" evidence="12">
    <location>
        <begin position="2340"/>
        <end position="2641"/>
    </location>
</feature>
<feature type="domain" description="Ketosynthase family 3 (KS3)" evidence="11">
    <location>
        <begin position="1"/>
        <end position="136"/>
    </location>
</feature>
<dbReference type="InterPro" id="IPR050091">
    <property type="entry name" value="PKS_NRPS_Biosynth_Enz"/>
</dbReference>
<dbReference type="SMART" id="SM01294">
    <property type="entry name" value="PKS_PP_betabranch"/>
    <property type="match status" value="3"/>
</dbReference>
<feature type="active site" description="Proton acceptor; for dehydratase activity" evidence="8">
    <location>
        <position position="2372"/>
    </location>
</feature>
<feature type="compositionally biased region" description="Low complexity" evidence="9">
    <location>
        <begin position="4452"/>
        <end position="4474"/>
    </location>
</feature>
<feature type="domain" description="Carrier" evidence="10">
    <location>
        <begin position="1314"/>
        <end position="1389"/>
    </location>
</feature>
<keyword evidence="5" id="KW-0045">Antibiotic biosynthesis</keyword>
<dbReference type="Gene3D" id="3.40.366.10">
    <property type="entry name" value="Malonyl-Coenzyme A Acyl Carrier Protein, domain 2"/>
    <property type="match status" value="3"/>
</dbReference>
<dbReference type="PROSITE" id="PS50075">
    <property type="entry name" value="CARRIER"/>
    <property type="match status" value="3"/>
</dbReference>
<dbReference type="Pfam" id="PF00698">
    <property type="entry name" value="Acyl_transf_1"/>
    <property type="match status" value="3"/>
</dbReference>
<accession>A0ABV5PM80</accession>
<evidence type="ECO:0000259" key="11">
    <source>
        <dbReference type="PROSITE" id="PS52004"/>
    </source>
</evidence>
<feature type="domain" description="PKS/mFAS DH" evidence="12">
    <location>
        <begin position="576"/>
        <end position="855"/>
    </location>
</feature>
<evidence type="ECO:0000256" key="9">
    <source>
        <dbReference type="SAM" id="MobiDB-lite"/>
    </source>
</evidence>
<dbReference type="InterPro" id="IPR016036">
    <property type="entry name" value="Malonyl_transacylase_ACP-bd"/>
</dbReference>
<feature type="non-terminal residue" evidence="13">
    <location>
        <position position="1"/>
    </location>
</feature>
<feature type="region of interest" description="N-terminal hotdog fold" evidence="8">
    <location>
        <begin position="2340"/>
        <end position="2464"/>
    </location>
</feature>
<feature type="region of interest" description="C-terminal hotdog fold" evidence="8">
    <location>
        <begin position="2483"/>
        <end position="2641"/>
    </location>
</feature>
<dbReference type="InterPro" id="IPR006162">
    <property type="entry name" value="Ppantetheine_attach_site"/>
</dbReference>
<evidence type="ECO:0000259" key="10">
    <source>
        <dbReference type="PROSITE" id="PS50075"/>
    </source>
</evidence>
<dbReference type="PROSITE" id="PS52019">
    <property type="entry name" value="PKS_MFAS_DH"/>
    <property type="match status" value="3"/>
</dbReference>
<reference evidence="13 14" key="1">
    <citation type="submission" date="2024-09" db="EMBL/GenBank/DDBJ databases">
        <authorList>
            <person name="Sun Q."/>
            <person name="Mori K."/>
        </authorList>
    </citation>
    <scope>NUCLEOTIDE SEQUENCE [LARGE SCALE GENOMIC DNA]</scope>
    <source>
        <strain evidence="13 14">JCM 4362</strain>
    </source>
</reference>
<dbReference type="Pfam" id="PF00550">
    <property type="entry name" value="PP-binding"/>
    <property type="match status" value="3"/>
</dbReference>
<feature type="domain" description="PKS/mFAS DH" evidence="12">
    <location>
        <begin position="4127"/>
        <end position="4399"/>
    </location>
</feature>
<keyword evidence="6" id="KW-0511">Multifunctional enzyme</keyword>
<dbReference type="Pfam" id="PF02801">
    <property type="entry name" value="Ketoacyl-synt_C"/>
    <property type="match status" value="3"/>
</dbReference>
<gene>
    <name evidence="13" type="ORF">ACFFTU_30100</name>
</gene>
<dbReference type="Proteomes" id="UP001589718">
    <property type="component" value="Unassembled WGS sequence"/>
</dbReference>
<feature type="region of interest" description="Disordered" evidence="9">
    <location>
        <begin position="4435"/>
        <end position="4474"/>
    </location>
</feature>
<dbReference type="SMART" id="SM00822">
    <property type="entry name" value="PKS_KR"/>
    <property type="match status" value="3"/>
</dbReference>
<feature type="non-terminal residue" evidence="13">
    <location>
        <position position="5222"/>
    </location>
</feature>
<dbReference type="Gene3D" id="3.10.129.110">
    <property type="entry name" value="Polyketide synthase dehydratase"/>
    <property type="match status" value="3"/>
</dbReference>
<evidence type="ECO:0000313" key="13">
    <source>
        <dbReference type="EMBL" id="MFB9524204.1"/>
    </source>
</evidence>
<feature type="region of interest" description="C-terminal hotdog fold" evidence="8">
    <location>
        <begin position="719"/>
        <end position="855"/>
    </location>
</feature>
<dbReference type="PROSITE" id="PS00606">
    <property type="entry name" value="KS3_1"/>
    <property type="match status" value="3"/>
</dbReference>
<feature type="region of interest" description="N-terminal hotdog fold" evidence="8">
    <location>
        <begin position="4127"/>
        <end position="4251"/>
    </location>
</feature>
<dbReference type="Pfam" id="PF22953">
    <property type="entry name" value="SpnB_Rossmann"/>
    <property type="match status" value="3"/>
</dbReference>
<dbReference type="InterPro" id="IPR055123">
    <property type="entry name" value="SpnB-like_Rossmann"/>
</dbReference>
<keyword evidence="3" id="KW-0597">Phosphoprotein</keyword>
<dbReference type="SUPFAM" id="SSF47336">
    <property type="entry name" value="ACP-like"/>
    <property type="match status" value="3"/>
</dbReference>
<evidence type="ECO:0000256" key="4">
    <source>
        <dbReference type="ARBA" id="ARBA00022679"/>
    </source>
</evidence>
<evidence type="ECO:0000259" key="12">
    <source>
        <dbReference type="PROSITE" id="PS52019"/>
    </source>
</evidence>
<dbReference type="PANTHER" id="PTHR43775">
    <property type="entry name" value="FATTY ACID SYNTHASE"/>
    <property type="match status" value="1"/>
</dbReference>
<feature type="region of interest" description="Disordered" evidence="9">
    <location>
        <begin position="3657"/>
        <end position="3683"/>
    </location>
</feature>
<feature type="domain" description="Ketosynthase family 3 (KS3)" evidence="11">
    <location>
        <begin position="1414"/>
        <end position="1831"/>
    </location>
</feature>
<name>A0ABV5PM80_STRCM</name>
<feature type="region of interest" description="Disordered" evidence="9">
    <location>
        <begin position="4217"/>
        <end position="4236"/>
    </location>
</feature>
<dbReference type="Gene3D" id="3.40.47.10">
    <property type="match status" value="4"/>
</dbReference>
<dbReference type="Pfam" id="PF08659">
    <property type="entry name" value="KR"/>
    <property type="match status" value="3"/>
</dbReference>
<dbReference type="RefSeq" id="WP_380837790.1">
    <property type="nucleotide sequence ID" value="NZ_JBHMCR010000020.1"/>
</dbReference>
<dbReference type="Pfam" id="PF14765">
    <property type="entry name" value="PS-DH"/>
    <property type="match status" value="3"/>
</dbReference>
<dbReference type="Pfam" id="PF22621">
    <property type="entry name" value="CurL-like_PKS_C"/>
    <property type="match status" value="1"/>
</dbReference>
<dbReference type="SMART" id="SM00825">
    <property type="entry name" value="PKS_KS"/>
    <property type="match status" value="3"/>
</dbReference>
<dbReference type="SMART" id="SM00827">
    <property type="entry name" value="PKS_AT"/>
    <property type="match status" value="3"/>
</dbReference>
<dbReference type="InterPro" id="IPR014031">
    <property type="entry name" value="Ketoacyl_synth_C"/>
</dbReference>
<dbReference type="SMART" id="SM00823">
    <property type="entry name" value="PKS_PP"/>
    <property type="match status" value="3"/>
</dbReference>
<feature type="active site" description="Proton acceptor; for dehydratase activity" evidence="8">
    <location>
        <position position="608"/>
    </location>
</feature>
<evidence type="ECO:0000256" key="6">
    <source>
        <dbReference type="ARBA" id="ARBA00023268"/>
    </source>
</evidence>
<dbReference type="InterPro" id="IPR032821">
    <property type="entry name" value="PKS_assoc"/>
</dbReference>
<dbReference type="InterPro" id="IPR001227">
    <property type="entry name" value="Ac_transferase_dom_sf"/>
</dbReference>
<dbReference type="Pfam" id="PF21089">
    <property type="entry name" value="PKS_DH_N"/>
    <property type="match status" value="3"/>
</dbReference>
<keyword evidence="14" id="KW-1185">Reference proteome</keyword>
<dbReference type="InterPro" id="IPR016039">
    <property type="entry name" value="Thiolase-like"/>
</dbReference>
<protein>
    <submittedName>
        <fullName evidence="13">SDR family NAD(P)-dependent oxidoreductase</fullName>
    </submittedName>
</protein>
<feature type="compositionally biased region" description="Polar residues" evidence="9">
    <location>
        <begin position="1864"/>
        <end position="1886"/>
    </location>
</feature>
<dbReference type="InterPro" id="IPR016035">
    <property type="entry name" value="Acyl_Trfase/lysoPLipase"/>
</dbReference>
<dbReference type="InterPro" id="IPR014030">
    <property type="entry name" value="Ketoacyl_synth_N"/>
</dbReference>
<keyword evidence="4" id="KW-0808">Transferase</keyword>
<evidence type="ECO:0000256" key="1">
    <source>
        <dbReference type="ARBA" id="ARBA00004792"/>
    </source>
</evidence>
<dbReference type="SUPFAM" id="SSF52151">
    <property type="entry name" value="FabD/lysophospholipase-like"/>
    <property type="match status" value="3"/>
</dbReference>
<feature type="region of interest" description="N-terminal hotdog fold" evidence="8">
    <location>
        <begin position="576"/>
        <end position="700"/>
    </location>
</feature>
<dbReference type="InterPro" id="IPR042104">
    <property type="entry name" value="PKS_dehydratase_sf"/>
</dbReference>
<feature type="region of interest" description="Disordered" evidence="9">
    <location>
        <begin position="1836"/>
        <end position="1886"/>
    </location>
</feature>
<feature type="active site" description="Proton donor; for dehydratase activity" evidence="8">
    <location>
        <position position="4323"/>
    </location>
</feature>
<dbReference type="SUPFAM" id="SSF55048">
    <property type="entry name" value="Probable ACP-binding domain of malonyl-CoA ACP transacylase"/>
    <property type="match status" value="3"/>
</dbReference>
<dbReference type="InterPro" id="IPR018201">
    <property type="entry name" value="Ketoacyl_synth_AS"/>
</dbReference>
<evidence type="ECO:0000256" key="7">
    <source>
        <dbReference type="ARBA" id="ARBA00023315"/>
    </source>
</evidence>
<dbReference type="InterPro" id="IPR020807">
    <property type="entry name" value="PKS_DH"/>
</dbReference>
<dbReference type="InterPro" id="IPR036291">
    <property type="entry name" value="NAD(P)-bd_dom_sf"/>
</dbReference>
<feature type="domain" description="Ketosynthase family 3 (KS3)" evidence="11">
    <location>
        <begin position="4973"/>
        <end position="5222"/>
    </location>
</feature>
<evidence type="ECO:0000313" key="14">
    <source>
        <dbReference type="Proteomes" id="UP001589718"/>
    </source>
</evidence>
<dbReference type="Pfam" id="PF16197">
    <property type="entry name" value="KAsynt_C_assoc"/>
    <property type="match status" value="3"/>
</dbReference>